<dbReference type="PANTHER" id="PTHR24559:SF444">
    <property type="entry name" value="REVERSE TRANSCRIPTASE DOMAIN-CONTAINING PROTEIN"/>
    <property type="match status" value="1"/>
</dbReference>
<accession>A0A9Q3GPE9</accession>
<evidence type="ECO:0000259" key="1">
    <source>
        <dbReference type="Pfam" id="PF00078"/>
    </source>
</evidence>
<dbReference type="InterPro" id="IPR053134">
    <property type="entry name" value="RNA-dir_DNA_polymerase"/>
</dbReference>
<dbReference type="SUPFAM" id="SSF56672">
    <property type="entry name" value="DNA/RNA polymerases"/>
    <property type="match status" value="1"/>
</dbReference>
<dbReference type="EMBL" id="AVOT02003963">
    <property type="protein sequence ID" value="MBW0475031.1"/>
    <property type="molecule type" value="Genomic_DNA"/>
</dbReference>
<dbReference type="InterPro" id="IPR000477">
    <property type="entry name" value="RT_dom"/>
</dbReference>
<dbReference type="Proteomes" id="UP000765509">
    <property type="component" value="Unassembled WGS sequence"/>
</dbReference>
<name>A0A9Q3GPE9_9BASI</name>
<dbReference type="Gene3D" id="3.10.10.10">
    <property type="entry name" value="HIV Type 1 Reverse Transcriptase, subunit A, domain 1"/>
    <property type="match status" value="1"/>
</dbReference>
<dbReference type="CDD" id="cd01647">
    <property type="entry name" value="RT_LTR"/>
    <property type="match status" value="1"/>
</dbReference>
<dbReference type="Pfam" id="PF00078">
    <property type="entry name" value="RVT_1"/>
    <property type="match status" value="1"/>
</dbReference>
<reference evidence="2" key="1">
    <citation type="submission" date="2021-03" db="EMBL/GenBank/DDBJ databases">
        <title>Draft genome sequence of rust myrtle Austropuccinia psidii MF-1, a brazilian biotype.</title>
        <authorList>
            <person name="Quecine M.C."/>
            <person name="Pachon D.M.R."/>
            <person name="Bonatelli M.L."/>
            <person name="Correr F.H."/>
            <person name="Franceschini L.M."/>
            <person name="Leite T.F."/>
            <person name="Margarido G.R.A."/>
            <person name="Almeida C.A."/>
            <person name="Ferrarezi J.A."/>
            <person name="Labate C.A."/>
        </authorList>
    </citation>
    <scope>NUCLEOTIDE SEQUENCE</scope>
    <source>
        <strain evidence="2">MF-1</strain>
    </source>
</reference>
<dbReference type="Gene3D" id="3.30.70.270">
    <property type="match status" value="1"/>
</dbReference>
<protein>
    <recommendedName>
        <fullName evidence="1">Reverse transcriptase domain-containing protein</fullName>
    </recommendedName>
</protein>
<keyword evidence="3" id="KW-1185">Reference proteome</keyword>
<comment type="caution">
    <text evidence="2">The sequence shown here is derived from an EMBL/GenBank/DDBJ whole genome shotgun (WGS) entry which is preliminary data.</text>
</comment>
<proteinExistence type="predicted"/>
<evidence type="ECO:0000313" key="3">
    <source>
        <dbReference type="Proteomes" id="UP000765509"/>
    </source>
</evidence>
<dbReference type="InterPro" id="IPR043502">
    <property type="entry name" value="DNA/RNA_pol_sf"/>
</dbReference>
<organism evidence="2 3">
    <name type="scientific">Austropuccinia psidii MF-1</name>
    <dbReference type="NCBI Taxonomy" id="1389203"/>
    <lineage>
        <taxon>Eukaryota</taxon>
        <taxon>Fungi</taxon>
        <taxon>Dikarya</taxon>
        <taxon>Basidiomycota</taxon>
        <taxon>Pucciniomycotina</taxon>
        <taxon>Pucciniomycetes</taxon>
        <taxon>Pucciniales</taxon>
        <taxon>Sphaerophragmiaceae</taxon>
        <taxon>Austropuccinia</taxon>
    </lineage>
</organism>
<gene>
    <name evidence="2" type="ORF">O181_014746</name>
</gene>
<dbReference type="AlphaFoldDB" id="A0A9Q3GPE9"/>
<dbReference type="InterPro" id="IPR043128">
    <property type="entry name" value="Rev_trsase/Diguanyl_cyclase"/>
</dbReference>
<evidence type="ECO:0000313" key="2">
    <source>
        <dbReference type="EMBL" id="MBW0475031.1"/>
    </source>
</evidence>
<dbReference type="OrthoDB" id="2431547at2759"/>
<feature type="domain" description="Reverse transcriptase" evidence="1">
    <location>
        <begin position="40"/>
        <end position="157"/>
    </location>
</feature>
<dbReference type="PANTHER" id="PTHR24559">
    <property type="entry name" value="TRANSPOSON TY3-I GAG-POL POLYPROTEIN"/>
    <property type="match status" value="1"/>
</dbReference>
<sequence>MINSLSNHDSKPLQAYMSDDVEKGFIRPSSSSTGAPVLFVKKKDSGLHLCVDYRKLNAFTRKNRYHTPPMHQIFIVFDSSTIFSHIDLCGAYNFLTNKEGDEHLTAFRTKYGSSEYLVIPFALTNAPASFQNLLNDIFADCLDISFVVYLNDIMVFFKCAFYASSVEYLGYVVSSDGLRMGSSKVHKILNWPQPKKIKSLQ</sequence>